<accession>A0A0E0FUW4</accession>
<evidence type="ECO:0000313" key="6">
    <source>
        <dbReference type="Proteomes" id="UP000006591"/>
    </source>
</evidence>
<comment type="subcellular location">
    <subcellularLocation>
        <location evidence="1">Cytoplasm</location>
        <location evidence="1">Cytoskeleton</location>
    </subcellularLocation>
</comment>
<dbReference type="GO" id="GO:0061863">
    <property type="term" value="F:microtubule plus end polymerase"/>
    <property type="evidence" value="ECO:0007669"/>
    <property type="project" value="InterPro"/>
</dbReference>
<dbReference type="Pfam" id="PF21041">
    <property type="entry name" value="XMAP215_CLASP_TOG"/>
    <property type="match status" value="1"/>
</dbReference>
<dbReference type="InterPro" id="IPR045110">
    <property type="entry name" value="XMAP215"/>
</dbReference>
<dbReference type="GO" id="GO:0051010">
    <property type="term" value="F:microtubule plus-end binding"/>
    <property type="evidence" value="ECO:0007669"/>
    <property type="project" value="InterPro"/>
</dbReference>
<dbReference type="Proteomes" id="UP000006591">
    <property type="component" value="Chromosome 1"/>
</dbReference>
<dbReference type="GO" id="GO:0030951">
    <property type="term" value="P:establishment or maintenance of microtubule cytoskeleton polarity"/>
    <property type="evidence" value="ECO:0007669"/>
    <property type="project" value="InterPro"/>
</dbReference>
<sequence length="464" mass="51770">MEAEAEAGRPRPAMSAEDERLLMEAKWLPWDERLRHKSWKVRRDANVDLAALCDSIADPKDARLREFGPLFQNSVADCNVSVREKALDAVLAFQRASDAADASRYAKGICDAIVAKCLTGRPRIVEKAQAALLLWVGLDAAEVFVESMEKAVKNKMAKAVVPAIDVMFQALSKFGPKVVPPKKVLKMLPQLLDHPDRNVRASSKGLTVELCWWIGKEPVKAILFEKIRDMMIKELEAELANNSAIAKPAHKIRFIRCYDCTWTLIDEYDLVDPVHTLTPPEESGFCDGVKATKWSERRDATELTKLSSTKRIATGDFEDICPTPKKNDGCDFSKWYEPKTTPTPYLKQDLFNDLYAVVHGLKEDNTEIKASLISARAQIDELMTAHNAVTDRRRKLKEKDCSACKLSARVVELEEEIQFLLSIIVGFVEGNASSHLSLQFETLGRRIDPGCAAGFSVPLVVGVV</sequence>
<dbReference type="SMART" id="SM01349">
    <property type="entry name" value="TOG"/>
    <property type="match status" value="1"/>
</dbReference>
<dbReference type="InterPro" id="IPR011989">
    <property type="entry name" value="ARM-like"/>
</dbReference>
<dbReference type="Gramene" id="ONIVA01G39990.3">
    <property type="protein sequence ID" value="ONIVA01G39990.3"/>
    <property type="gene ID" value="ONIVA01G39990"/>
</dbReference>
<dbReference type="GO" id="GO:0007051">
    <property type="term" value="P:spindle organization"/>
    <property type="evidence" value="ECO:0007669"/>
    <property type="project" value="InterPro"/>
</dbReference>
<dbReference type="InterPro" id="IPR034085">
    <property type="entry name" value="TOG"/>
</dbReference>
<dbReference type="GO" id="GO:0046785">
    <property type="term" value="P:microtubule polymerization"/>
    <property type="evidence" value="ECO:0007669"/>
    <property type="project" value="InterPro"/>
</dbReference>
<protein>
    <recommendedName>
        <fullName evidence="4">TOG domain-containing protein</fullName>
    </recommendedName>
</protein>
<dbReference type="HOGENOM" id="CLU_040600_1_0_1"/>
<organism evidence="5">
    <name type="scientific">Oryza nivara</name>
    <name type="common">Indian wild rice</name>
    <name type="synonym">Oryza sativa f. spontanea</name>
    <dbReference type="NCBI Taxonomy" id="4536"/>
    <lineage>
        <taxon>Eukaryota</taxon>
        <taxon>Viridiplantae</taxon>
        <taxon>Streptophyta</taxon>
        <taxon>Embryophyta</taxon>
        <taxon>Tracheophyta</taxon>
        <taxon>Spermatophyta</taxon>
        <taxon>Magnoliopsida</taxon>
        <taxon>Liliopsida</taxon>
        <taxon>Poales</taxon>
        <taxon>Poaceae</taxon>
        <taxon>BOP clade</taxon>
        <taxon>Oryzoideae</taxon>
        <taxon>Oryzeae</taxon>
        <taxon>Oryzinae</taxon>
        <taxon>Oryza</taxon>
    </lineage>
</organism>
<evidence type="ECO:0000256" key="2">
    <source>
        <dbReference type="ARBA" id="ARBA00022490"/>
    </source>
</evidence>
<dbReference type="PANTHER" id="PTHR12609">
    <property type="entry name" value="MICROTUBULE ASSOCIATED PROTEIN XMAP215"/>
    <property type="match status" value="1"/>
</dbReference>
<dbReference type="InterPro" id="IPR048491">
    <property type="entry name" value="XMAP215_CLASP_TOG"/>
</dbReference>
<feature type="domain" description="TOG" evidence="4">
    <location>
        <begin position="12"/>
        <end position="248"/>
    </location>
</feature>
<dbReference type="AlphaFoldDB" id="A0A0E0FUW4"/>
<evidence type="ECO:0000256" key="3">
    <source>
        <dbReference type="ARBA" id="ARBA00023212"/>
    </source>
</evidence>
<keyword evidence="3" id="KW-0206">Cytoskeleton</keyword>
<reference evidence="5" key="1">
    <citation type="submission" date="2015-04" db="UniProtKB">
        <authorList>
            <consortium name="EnsemblPlants"/>
        </authorList>
    </citation>
    <scope>IDENTIFICATION</scope>
    <source>
        <strain evidence="5">SL10</strain>
    </source>
</reference>
<dbReference type="EnsemblPlants" id="ONIVA01G39990.3">
    <property type="protein sequence ID" value="ONIVA01G39990.3"/>
    <property type="gene ID" value="ONIVA01G39990"/>
</dbReference>
<evidence type="ECO:0000256" key="1">
    <source>
        <dbReference type="ARBA" id="ARBA00004245"/>
    </source>
</evidence>
<proteinExistence type="predicted"/>
<reference evidence="5" key="2">
    <citation type="submission" date="2018-04" db="EMBL/GenBank/DDBJ databases">
        <title>OnivRS2 (Oryza nivara Reference Sequence Version 2).</title>
        <authorList>
            <person name="Zhang J."/>
            <person name="Kudrna D."/>
            <person name="Lee S."/>
            <person name="Talag J."/>
            <person name="Rajasekar S."/>
            <person name="Welchert J."/>
            <person name="Hsing Y.-I."/>
            <person name="Wing R.A."/>
        </authorList>
    </citation>
    <scope>NUCLEOTIDE SEQUENCE [LARGE SCALE GENOMIC DNA]</scope>
</reference>
<keyword evidence="6" id="KW-1185">Reference proteome</keyword>
<dbReference type="InterPro" id="IPR016024">
    <property type="entry name" value="ARM-type_fold"/>
</dbReference>
<name>A0A0E0FUW4_ORYNI</name>
<evidence type="ECO:0000313" key="5">
    <source>
        <dbReference type="EnsemblPlants" id="ONIVA01G39990.3"/>
    </source>
</evidence>
<dbReference type="Gene3D" id="1.25.10.10">
    <property type="entry name" value="Leucine-rich Repeat Variant"/>
    <property type="match status" value="1"/>
</dbReference>
<evidence type="ECO:0000259" key="4">
    <source>
        <dbReference type="SMART" id="SM01349"/>
    </source>
</evidence>
<dbReference type="SUPFAM" id="SSF48371">
    <property type="entry name" value="ARM repeat"/>
    <property type="match status" value="1"/>
</dbReference>
<keyword evidence="2" id="KW-0963">Cytoplasm</keyword>
<dbReference type="GO" id="GO:0005856">
    <property type="term" value="C:cytoskeleton"/>
    <property type="evidence" value="ECO:0007669"/>
    <property type="project" value="UniProtKB-SubCell"/>
</dbReference>